<dbReference type="SUPFAM" id="SSF54292">
    <property type="entry name" value="2Fe-2S ferredoxin-like"/>
    <property type="match status" value="1"/>
</dbReference>
<comment type="caution">
    <text evidence="10">The sequence shown here is derived from an EMBL/GenBank/DDBJ whole genome shotgun (WGS) entry which is preliminary data.</text>
</comment>
<keyword evidence="5" id="KW-0249">Electron transport</keyword>
<evidence type="ECO:0000256" key="8">
    <source>
        <dbReference type="ARBA" id="ARBA00034078"/>
    </source>
</evidence>
<evidence type="ECO:0000256" key="2">
    <source>
        <dbReference type="ARBA" id="ARBA00022448"/>
    </source>
</evidence>
<evidence type="ECO:0000256" key="7">
    <source>
        <dbReference type="ARBA" id="ARBA00023014"/>
    </source>
</evidence>
<keyword evidence="6" id="KW-0408">Iron</keyword>
<evidence type="ECO:0000256" key="4">
    <source>
        <dbReference type="ARBA" id="ARBA00022723"/>
    </source>
</evidence>
<dbReference type="CDD" id="cd00207">
    <property type="entry name" value="fer2"/>
    <property type="match status" value="1"/>
</dbReference>
<dbReference type="PANTHER" id="PTHR43112:SF3">
    <property type="entry name" value="FERREDOXIN-2, CHLOROPLASTIC"/>
    <property type="match status" value="1"/>
</dbReference>
<organism evidence="10 11">
    <name type="scientific">Undibacterium curvum</name>
    <dbReference type="NCBI Taxonomy" id="2762294"/>
    <lineage>
        <taxon>Bacteria</taxon>
        <taxon>Pseudomonadati</taxon>
        <taxon>Pseudomonadota</taxon>
        <taxon>Betaproteobacteria</taxon>
        <taxon>Burkholderiales</taxon>
        <taxon>Oxalobacteraceae</taxon>
        <taxon>Undibacterium</taxon>
    </lineage>
</organism>
<comment type="cofactor">
    <cofactor evidence="8">
        <name>[2Fe-2S] cluster</name>
        <dbReference type="ChEBI" id="CHEBI:190135"/>
    </cofactor>
</comment>
<protein>
    <submittedName>
        <fullName evidence="10">2Fe-2S iron-sulfur cluster binding domain-containing protein</fullName>
    </submittedName>
</protein>
<comment type="similarity">
    <text evidence="1">Belongs to the 2Fe2S plant-type ferredoxin family.</text>
</comment>
<evidence type="ECO:0000259" key="9">
    <source>
        <dbReference type="PROSITE" id="PS51085"/>
    </source>
</evidence>
<evidence type="ECO:0000256" key="3">
    <source>
        <dbReference type="ARBA" id="ARBA00022714"/>
    </source>
</evidence>
<evidence type="ECO:0000313" key="11">
    <source>
        <dbReference type="Proteomes" id="UP000654304"/>
    </source>
</evidence>
<keyword evidence="2" id="KW-0813">Transport</keyword>
<dbReference type="Pfam" id="PF00111">
    <property type="entry name" value="Fer2"/>
    <property type="match status" value="1"/>
</dbReference>
<keyword evidence="7" id="KW-0411">Iron-sulfur</keyword>
<keyword evidence="3" id="KW-0001">2Fe-2S</keyword>
<dbReference type="PROSITE" id="PS51257">
    <property type="entry name" value="PROKAR_LIPOPROTEIN"/>
    <property type="match status" value="1"/>
</dbReference>
<dbReference type="InterPro" id="IPR012675">
    <property type="entry name" value="Beta-grasp_dom_sf"/>
</dbReference>
<evidence type="ECO:0000256" key="5">
    <source>
        <dbReference type="ARBA" id="ARBA00022982"/>
    </source>
</evidence>
<evidence type="ECO:0000256" key="1">
    <source>
        <dbReference type="ARBA" id="ARBA00007874"/>
    </source>
</evidence>
<name>A0ABR7A7R4_9BURK</name>
<proteinExistence type="inferred from homology"/>
<dbReference type="Gene3D" id="3.10.20.30">
    <property type="match status" value="1"/>
</dbReference>
<gene>
    <name evidence="10" type="ORF">H8K43_14725</name>
</gene>
<dbReference type="Proteomes" id="UP000654304">
    <property type="component" value="Unassembled WGS sequence"/>
</dbReference>
<feature type="domain" description="2Fe-2S ferredoxin-type" evidence="9">
    <location>
        <begin position="8"/>
        <end position="97"/>
    </location>
</feature>
<evidence type="ECO:0000256" key="6">
    <source>
        <dbReference type="ARBA" id="ARBA00023004"/>
    </source>
</evidence>
<sequence>MTKNNVKYQLTLMPSGLSCELQADKTILENALEQGISLPSSCRNGTCRACLCQSLQGQYRFTMDWPGLSPDEKQEGWILPCVTVASSDLSLLVPLAKRLNAESEPD</sequence>
<dbReference type="RefSeq" id="WP_186904516.1">
    <property type="nucleotide sequence ID" value="NZ_JACOGD010000007.1"/>
</dbReference>
<keyword evidence="11" id="KW-1185">Reference proteome</keyword>
<accession>A0ABR7A7R4</accession>
<dbReference type="PANTHER" id="PTHR43112">
    <property type="entry name" value="FERREDOXIN"/>
    <property type="match status" value="1"/>
</dbReference>
<keyword evidence="4" id="KW-0479">Metal-binding</keyword>
<dbReference type="EMBL" id="JACOGD010000007">
    <property type="protein sequence ID" value="MBC3932929.1"/>
    <property type="molecule type" value="Genomic_DNA"/>
</dbReference>
<evidence type="ECO:0000313" key="10">
    <source>
        <dbReference type="EMBL" id="MBC3932929.1"/>
    </source>
</evidence>
<dbReference type="InterPro" id="IPR001041">
    <property type="entry name" value="2Fe-2S_ferredoxin-type"/>
</dbReference>
<reference evidence="10 11" key="1">
    <citation type="submission" date="2020-08" db="EMBL/GenBank/DDBJ databases">
        <title>Novel species isolated from subtropical streams in China.</title>
        <authorList>
            <person name="Lu H."/>
        </authorList>
    </citation>
    <scope>NUCLEOTIDE SEQUENCE [LARGE SCALE GENOMIC DNA]</scope>
    <source>
        <strain evidence="10 11">CY22W</strain>
    </source>
</reference>
<dbReference type="PROSITE" id="PS51085">
    <property type="entry name" value="2FE2S_FER_2"/>
    <property type="match status" value="1"/>
</dbReference>
<dbReference type="InterPro" id="IPR036010">
    <property type="entry name" value="2Fe-2S_ferredoxin-like_sf"/>
</dbReference>